<organism evidence="2 3">
    <name type="scientific">Aneurinibacillus thermoaerophilus</name>
    <dbReference type="NCBI Taxonomy" id="143495"/>
    <lineage>
        <taxon>Bacteria</taxon>
        <taxon>Bacillati</taxon>
        <taxon>Bacillota</taxon>
        <taxon>Bacilli</taxon>
        <taxon>Bacillales</taxon>
        <taxon>Paenibacillaceae</taxon>
        <taxon>Aneurinibacillus group</taxon>
        <taxon>Aneurinibacillus</taxon>
    </lineage>
</organism>
<dbReference type="GO" id="GO:0031179">
    <property type="term" value="P:peptide modification"/>
    <property type="evidence" value="ECO:0007669"/>
    <property type="project" value="InterPro"/>
</dbReference>
<dbReference type="CDD" id="cd04793">
    <property type="entry name" value="LanC"/>
    <property type="match status" value="1"/>
</dbReference>
<reference evidence="2 3" key="1">
    <citation type="submission" date="2016-10" db="EMBL/GenBank/DDBJ databases">
        <authorList>
            <person name="de Groot N.N."/>
        </authorList>
    </citation>
    <scope>NUCLEOTIDE SEQUENCE [LARGE SCALE GENOMIC DNA]</scope>
    <source>
        <strain evidence="2 3">L 420-91</strain>
    </source>
</reference>
<sequence>MNVSVKELVCNIAKKLSDYENMKCIVNHPNNYIKIGNRSINPFNELSLSHGLPALCALYGELSEQYPDEDWDVLGHQYMKRIGEQINQNGFSSLSMFSGLAGIGLAAVCLSKEGKRYQNFISNINQIIDERIESIIDYLKQKQYPNMDDYDAISGVAGIASYCMLFPQEMEKSISLILKYIVDLCQDKQIEDIKAPGWYIPPENYFSERDKRNWPDGFFNIGLSHGIPALLIVLCNAKKLNIYVDGQDECIKKIADFLIKFRIKEENEAYWGTHVSLEEYKKGSILNKNTRDAWCYGTPGVAYSLLIAGKTLNNQSYIDCAVSGMEIASKRLYDIYSPSFCHGLSGVAYICNRFYEETNLSYFRETALKLANDIMEFYNDEFPFGFKNIEGSEENRVYYDYVGLIDGTAGILLTILAIQNGKKTPWDCAFLLSEV</sequence>
<dbReference type="InterPro" id="IPR007822">
    <property type="entry name" value="LANC-like"/>
</dbReference>
<evidence type="ECO:0000256" key="1">
    <source>
        <dbReference type="PIRSR" id="PIRSR607822-1"/>
    </source>
</evidence>
<dbReference type="PRINTS" id="PR01953">
    <property type="entry name" value="SPACPROTEIN"/>
</dbReference>
<protein>
    <submittedName>
        <fullName evidence="2">Lanthionine synthetase C-like protein</fullName>
    </submittedName>
</protein>
<dbReference type="InterPro" id="IPR020452">
    <property type="entry name" value="Subtilin_biosynthesis_SpaC"/>
</dbReference>
<dbReference type="GO" id="GO:0005886">
    <property type="term" value="C:plasma membrane"/>
    <property type="evidence" value="ECO:0007669"/>
    <property type="project" value="TreeGrafter"/>
</dbReference>
<evidence type="ECO:0000313" key="3">
    <source>
        <dbReference type="Proteomes" id="UP000198956"/>
    </source>
</evidence>
<dbReference type="AlphaFoldDB" id="A0A1G7XEK0"/>
<dbReference type="Proteomes" id="UP000198956">
    <property type="component" value="Unassembled WGS sequence"/>
</dbReference>
<name>A0A1G7XEK0_ANETH</name>
<dbReference type="SUPFAM" id="SSF158745">
    <property type="entry name" value="LanC-like"/>
    <property type="match status" value="1"/>
</dbReference>
<accession>A0A1G7XEK0</accession>
<dbReference type="PANTHER" id="PTHR12736">
    <property type="entry name" value="LANC-LIKE PROTEIN"/>
    <property type="match status" value="1"/>
</dbReference>
<dbReference type="GO" id="GO:0046872">
    <property type="term" value="F:metal ion binding"/>
    <property type="evidence" value="ECO:0007669"/>
    <property type="project" value="UniProtKB-KW"/>
</dbReference>
<feature type="binding site" evidence="1">
    <location>
        <position position="295"/>
    </location>
    <ligand>
        <name>Zn(2+)</name>
        <dbReference type="ChEBI" id="CHEBI:29105"/>
    </ligand>
</feature>
<dbReference type="SMART" id="SM01260">
    <property type="entry name" value="LANC_like"/>
    <property type="match status" value="1"/>
</dbReference>
<feature type="binding site" evidence="1">
    <location>
        <position position="341"/>
    </location>
    <ligand>
        <name>Zn(2+)</name>
        <dbReference type="ChEBI" id="CHEBI:29105"/>
    </ligand>
</feature>
<dbReference type="Gene3D" id="1.50.10.20">
    <property type="match status" value="1"/>
</dbReference>
<dbReference type="Pfam" id="PF05147">
    <property type="entry name" value="LANC_like"/>
    <property type="match status" value="1"/>
</dbReference>
<keyword evidence="1" id="KW-0479">Metal-binding</keyword>
<dbReference type="EMBL" id="FNDE01000003">
    <property type="protein sequence ID" value="SDG82652.1"/>
    <property type="molecule type" value="Genomic_DNA"/>
</dbReference>
<feature type="binding site" evidence="1">
    <location>
        <position position="342"/>
    </location>
    <ligand>
        <name>Zn(2+)</name>
        <dbReference type="ChEBI" id="CHEBI:29105"/>
    </ligand>
</feature>
<evidence type="ECO:0000313" key="2">
    <source>
        <dbReference type="EMBL" id="SDG82652.1"/>
    </source>
</evidence>
<dbReference type="PRINTS" id="PR01950">
    <property type="entry name" value="LANCSUPER"/>
</dbReference>
<proteinExistence type="predicted"/>
<dbReference type="RefSeq" id="WP_057899909.1">
    <property type="nucleotide sequence ID" value="NZ_JARLVU010000032.1"/>
</dbReference>
<keyword evidence="1" id="KW-0862">Zinc</keyword>
<dbReference type="InterPro" id="IPR033889">
    <property type="entry name" value="LanC"/>
</dbReference>
<dbReference type="OrthoDB" id="1882482at2"/>
<gene>
    <name evidence="2" type="ORF">SAMN04489735_1003176</name>
</gene>
<dbReference type="PANTHER" id="PTHR12736:SF7">
    <property type="entry name" value="LANC-LIKE PROTEIN 3"/>
    <property type="match status" value="1"/>
</dbReference>